<dbReference type="GeneID" id="93587990"/>
<dbReference type="PANTHER" id="PTHR40781:SF1">
    <property type="match status" value="1"/>
</dbReference>
<sequence length="317" mass="37418">MANQNLNTTITYTGSQFQALYDDCYGGGYYDYYGGNDNVNDDDDDENDAYHDTEDYYNDNEDYNDVEYDDSEDYNDVEYDDSEDDNDIEYDDDYEYDYGYDGYDVKFDDDDSGGTEIPILPEKEFPGTLYRIHYSASVTPYSDEEGFLSNDQDPSGSIRLKEFHDHLNWNSRTPSRFISTFSDRPHAFAWAKNWQRKHPYGWYFIMTIKPRKTDEIYHMETVIDHSGVMIPSDCRFQTTQPDEYLFFRQIPRDRIVELFNPENNESLNSWRLVYETRVAPYRQVEDEAGRDPSIEATSDNILLAMRSLSIANAWKYY</sequence>
<evidence type="ECO:0000259" key="2">
    <source>
        <dbReference type="Pfam" id="PF24494"/>
    </source>
</evidence>
<proteinExistence type="predicted"/>
<name>A0A436ZY39_ARTFL</name>
<evidence type="ECO:0000313" key="4">
    <source>
        <dbReference type="Proteomes" id="UP000283090"/>
    </source>
</evidence>
<dbReference type="AlphaFoldDB" id="A0A436ZY39"/>
<dbReference type="PANTHER" id="PTHR40781">
    <property type="match status" value="1"/>
</dbReference>
<comment type="caution">
    <text evidence="3">The sequence shown here is derived from an EMBL/GenBank/DDBJ whole genome shotgun (WGS) entry which is preliminary data.</text>
</comment>
<gene>
    <name evidence="3" type="ORF">DFL_005679</name>
</gene>
<evidence type="ECO:0000256" key="1">
    <source>
        <dbReference type="SAM" id="MobiDB-lite"/>
    </source>
</evidence>
<accession>A0A436ZY39</accession>
<dbReference type="SUPFAM" id="SSF56399">
    <property type="entry name" value="ADP-ribosylation"/>
    <property type="match status" value="1"/>
</dbReference>
<dbReference type="VEuPathDB" id="FungiDB:DFL_005679"/>
<evidence type="ECO:0000313" key="3">
    <source>
        <dbReference type="EMBL" id="RVD83907.1"/>
    </source>
</evidence>
<dbReference type="RefSeq" id="XP_067489451.1">
    <property type="nucleotide sequence ID" value="XM_067634973.1"/>
</dbReference>
<dbReference type="Proteomes" id="UP000283090">
    <property type="component" value="Unassembled WGS sequence"/>
</dbReference>
<feature type="compositionally biased region" description="Acidic residues" evidence="1">
    <location>
        <begin position="55"/>
        <end position="90"/>
    </location>
</feature>
<protein>
    <recommendedName>
        <fullName evidence="2">DUF7587 domain-containing protein</fullName>
    </recommendedName>
</protein>
<dbReference type="EMBL" id="SAEB01000007">
    <property type="protein sequence ID" value="RVD83907.1"/>
    <property type="molecule type" value="Genomic_DNA"/>
</dbReference>
<feature type="region of interest" description="Disordered" evidence="1">
    <location>
        <begin position="36"/>
        <end position="90"/>
    </location>
</feature>
<keyword evidence="4" id="KW-1185">Reference proteome</keyword>
<dbReference type="OrthoDB" id="3638841at2759"/>
<dbReference type="InterPro" id="IPR056009">
    <property type="entry name" value="DUF7587"/>
</dbReference>
<dbReference type="Pfam" id="PF24494">
    <property type="entry name" value="DUF7587"/>
    <property type="match status" value="1"/>
</dbReference>
<organism evidence="3 4">
    <name type="scientific">Arthrobotrys flagrans</name>
    <name type="common">Nematode-trapping fungus</name>
    <name type="synonym">Trichothecium flagrans</name>
    <dbReference type="NCBI Taxonomy" id="97331"/>
    <lineage>
        <taxon>Eukaryota</taxon>
        <taxon>Fungi</taxon>
        <taxon>Dikarya</taxon>
        <taxon>Ascomycota</taxon>
        <taxon>Pezizomycotina</taxon>
        <taxon>Orbiliomycetes</taxon>
        <taxon>Orbiliales</taxon>
        <taxon>Orbiliaceae</taxon>
        <taxon>Arthrobotrys</taxon>
    </lineage>
</organism>
<feature type="domain" description="DUF7587" evidence="2">
    <location>
        <begin position="126"/>
        <end position="259"/>
    </location>
</feature>
<dbReference type="STRING" id="97331.A0A436ZY39"/>
<reference evidence="3 4" key="1">
    <citation type="submission" date="2019-01" db="EMBL/GenBank/DDBJ databases">
        <title>Intercellular communication is required for trap formation in the nematode-trapping fungus Duddingtonia flagrans.</title>
        <authorList>
            <person name="Youssar L."/>
            <person name="Wernet V."/>
            <person name="Hensel N."/>
            <person name="Hildebrandt H.-G."/>
            <person name="Fischer R."/>
        </authorList>
    </citation>
    <scope>NUCLEOTIDE SEQUENCE [LARGE SCALE GENOMIC DNA]</scope>
    <source>
        <strain evidence="3 4">CBS H-5679</strain>
    </source>
</reference>
<dbReference type="Gene3D" id="3.90.210.10">
    <property type="entry name" value="Heat-Labile Enterotoxin, subunit A"/>
    <property type="match status" value="1"/>
</dbReference>